<protein>
    <submittedName>
        <fullName evidence="2">Uncharacterized protein</fullName>
    </submittedName>
</protein>
<accession>A0A1H7Y2W0</accession>
<keyword evidence="3" id="KW-1185">Reference proteome</keyword>
<evidence type="ECO:0000313" key="3">
    <source>
        <dbReference type="Proteomes" id="UP000199206"/>
    </source>
</evidence>
<feature type="region of interest" description="Disordered" evidence="1">
    <location>
        <begin position="119"/>
        <end position="178"/>
    </location>
</feature>
<dbReference type="AlphaFoldDB" id="A0A1H7Y2W0"/>
<evidence type="ECO:0000313" key="2">
    <source>
        <dbReference type="EMBL" id="SEM40204.1"/>
    </source>
</evidence>
<dbReference type="RefSeq" id="WP_093663499.1">
    <property type="nucleotide sequence ID" value="NZ_FOCF01000001.1"/>
</dbReference>
<organism evidence="2 3">
    <name type="scientific">Sphingomonas gellani</name>
    <dbReference type="NCBI Taxonomy" id="1166340"/>
    <lineage>
        <taxon>Bacteria</taxon>
        <taxon>Pseudomonadati</taxon>
        <taxon>Pseudomonadota</taxon>
        <taxon>Alphaproteobacteria</taxon>
        <taxon>Sphingomonadales</taxon>
        <taxon>Sphingomonadaceae</taxon>
        <taxon>Sphingomonas</taxon>
    </lineage>
</organism>
<gene>
    <name evidence="2" type="ORF">SAMN05192583_0059</name>
</gene>
<reference evidence="3" key="1">
    <citation type="submission" date="2016-10" db="EMBL/GenBank/DDBJ databases">
        <authorList>
            <person name="Varghese N."/>
            <person name="Submissions S."/>
        </authorList>
    </citation>
    <scope>NUCLEOTIDE SEQUENCE [LARGE SCALE GENOMIC DNA]</scope>
    <source>
        <strain evidence="3">S6-262</strain>
    </source>
</reference>
<feature type="compositionally biased region" description="Basic and acidic residues" evidence="1">
    <location>
        <begin position="126"/>
        <end position="138"/>
    </location>
</feature>
<dbReference type="EMBL" id="FOCF01000001">
    <property type="protein sequence ID" value="SEM40204.1"/>
    <property type="molecule type" value="Genomic_DNA"/>
</dbReference>
<evidence type="ECO:0000256" key="1">
    <source>
        <dbReference type="SAM" id="MobiDB-lite"/>
    </source>
</evidence>
<feature type="compositionally biased region" description="Basic residues" evidence="1">
    <location>
        <begin position="139"/>
        <end position="151"/>
    </location>
</feature>
<proteinExistence type="predicted"/>
<dbReference type="Proteomes" id="UP000199206">
    <property type="component" value="Unassembled WGS sequence"/>
</dbReference>
<sequence length="178" mass="20143">MATRTNIPEPVLELLWNEYCSTIKYQREKNSIKVTMNFDEYLSLWSMTRINTMAKKIEMGQKSIDYYMKNKLYGPVCGWVSREARILGGTMTVADAKIMKAEDSKRMFQFQVGDKHGASARASIGDAKRGKPQSEEHVKKRTAGQIGKKRGPMSEEAKAKLRSTRAANNAAKEKTNDL</sequence>
<dbReference type="STRING" id="1166340.SAMN05192583_0059"/>
<name>A0A1H7Y2W0_9SPHN</name>
<dbReference type="OrthoDB" id="7596160at2"/>